<keyword evidence="5" id="KW-1185">Reference proteome</keyword>
<comment type="similarity">
    <text evidence="1">Belongs to the 'GDXG' lipolytic enzyme family.</text>
</comment>
<keyword evidence="2 4" id="KW-0378">Hydrolase</keyword>
<dbReference type="Gene3D" id="3.40.50.1820">
    <property type="entry name" value="alpha/beta hydrolase"/>
    <property type="match status" value="1"/>
</dbReference>
<evidence type="ECO:0000259" key="3">
    <source>
        <dbReference type="Pfam" id="PF07859"/>
    </source>
</evidence>
<dbReference type="InterPro" id="IPR029058">
    <property type="entry name" value="AB_hydrolase_fold"/>
</dbReference>
<reference evidence="5" key="1">
    <citation type="journal article" date="2019" name="Int. J. Syst. Evol. Microbiol.">
        <title>The Global Catalogue of Microorganisms (GCM) 10K type strain sequencing project: providing services to taxonomists for standard genome sequencing and annotation.</title>
        <authorList>
            <consortium name="The Broad Institute Genomics Platform"/>
            <consortium name="The Broad Institute Genome Sequencing Center for Infectious Disease"/>
            <person name="Wu L."/>
            <person name="Ma J."/>
        </authorList>
    </citation>
    <scope>NUCLEOTIDE SEQUENCE [LARGE SCALE GENOMIC DNA]</scope>
    <source>
        <strain evidence="5">CECT 7131</strain>
    </source>
</reference>
<dbReference type="SUPFAM" id="SSF53474">
    <property type="entry name" value="alpha/beta-Hydrolases"/>
    <property type="match status" value="1"/>
</dbReference>
<dbReference type="PROSITE" id="PS01173">
    <property type="entry name" value="LIPASE_GDXG_HIS"/>
    <property type="match status" value="1"/>
</dbReference>
<gene>
    <name evidence="4" type="ORF">QWZ14_04380</name>
</gene>
<dbReference type="InterPro" id="IPR013094">
    <property type="entry name" value="AB_hydrolase_3"/>
</dbReference>
<dbReference type="RefSeq" id="WP_290315352.1">
    <property type="nucleotide sequence ID" value="NZ_JAUFPN010000038.1"/>
</dbReference>
<evidence type="ECO:0000313" key="5">
    <source>
        <dbReference type="Proteomes" id="UP001529369"/>
    </source>
</evidence>
<dbReference type="InterPro" id="IPR002168">
    <property type="entry name" value="Lipase_GDXG_HIS_AS"/>
</dbReference>
<evidence type="ECO:0000256" key="1">
    <source>
        <dbReference type="ARBA" id="ARBA00010515"/>
    </source>
</evidence>
<proteinExistence type="inferred from homology"/>
<accession>A0ABT8A243</accession>
<dbReference type="GO" id="GO:0016787">
    <property type="term" value="F:hydrolase activity"/>
    <property type="evidence" value="ECO:0007669"/>
    <property type="project" value="UniProtKB-KW"/>
</dbReference>
<organism evidence="4 5">
    <name type="scientific">Paeniroseomonas aquatica</name>
    <dbReference type="NCBI Taxonomy" id="373043"/>
    <lineage>
        <taxon>Bacteria</taxon>
        <taxon>Pseudomonadati</taxon>
        <taxon>Pseudomonadota</taxon>
        <taxon>Alphaproteobacteria</taxon>
        <taxon>Acetobacterales</taxon>
        <taxon>Acetobacteraceae</taxon>
        <taxon>Paeniroseomonas</taxon>
    </lineage>
</organism>
<name>A0ABT8A243_9PROT</name>
<dbReference type="PANTHER" id="PTHR48081">
    <property type="entry name" value="AB HYDROLASE SUPERFAMILY PROTEIN C4A8.06C"/>
    <property type="match status" value="1"/>
</dbReference>
<dbReference type="InterPro" id="IPR050300">
    <property type="entry name" value="GDXG_lipolytic_enzyme"/>
</dbReference>
<dbReference type="Pfam" id="PF07859">
    <property type="entry name" value="Abhydrolase_3"/>
    <property type="match status" value="1"/>
</dbReference>
<dbReference type="EMBL" id="JAUFPN010000038">
    <property type="protein sequence ID" value="MDN3563609.1"/>
    <property type="molecule type" value="Genomic_DNA"/>
</dbReference>
<comment type="caution">
    <text evidence="4">The sequence shown here is derived from an EMBL/GenBank/DDBJ whole genome shotgun (WGS) entry which is preliminary data.</text>
</comment>
<evidence type="ECO:0000313" key="4">
    <source>
        <dbReference type="EMBL" id="MDN3563609.1"/>
    </source>
</evidence>
<feature type="domain" description="Alpha/beta hydrolase fold-3" evidence="3">
    <location>
        <begin position="84"/>
        <end position="290"/>
    </location>
</feature>
<dbReference type="PANTHER" id="PTHR48081:SF8">
    <property type="entry name" value="ALPHA_BETA HYDROLASE FOLD-3 DOMAIN-CONTAINING PROTEIN-RELATED"/>
    <property type="match status" value="1"/>
</dbReference>
<evidence type="ECO:0000256" key="2">
    <source>
        <dbReference type="ARBA" id="ARBA00022801"/>
    </source>
</evidence>
<dbReference type="Proteomes" id="UP001529369">
    <property type="component" value="Unassembled WGS sequence"/>
</dbReference>
<sequence length="316" mass="33018">MTSLHPSARRVLDLIRDSGRPPFEAMTPAEARVAYAAARQVLQPEPPAVAEWRDLSCPGPGPGGAVRLRLYRGLGAGAGPQPCLLFLHGGGWVVGDLDSHDQLCRELANRLAAVVVAVDYRLAPEHPFPAAAEDAAAALRFVAGQAGALGIDAARIAVGGDSAGGNIAAALCLMARDGQAPMPMFQMLFYPVTDLAAESPAYGRFIEGYVLNAASMRWFIGHYVPDPAARADWRASPARAGSLSGLPPAFVMTAGHDPLSDEGIAYARRLEAEGVPVSHLHVSDQIHGFLTLGKAIPASAVTLGQAAAALRLAWEG</sequence>
<protein>
    <submittedName>
        <fullName evidence="4">Alpha/beta hydrolase</fullName>
    </submittedName>
</protein>